<dbReference type="Gene3D" id="3.40.50.80">
    <property type="entry name" value="Nucleotide-binding domain of ferredoxin-NADP reductase (FNR) module"/>
    <property type="match status" value="1"/>
</dbReference>
<accession>A0A371YVV4</accession>
<feature type="domain" description="2Fe-2S ferredoxin-type" evidence="1">
    <location>
        <begin position="233"/>
        <end position="320"/>
    </location>
</feature>
<dbReference type="SUPFAM" id="SSF52343">
    <property type="entry name" value="Ferredoxin reductase-like, C-terminal NADP-linked domain"/>
    <property type="match status" value="1"/>
</dbReference>
<protein>
    <submittedName>
        <fullName evidence="3 4">Oxidoreductase</fullName>
    </submittedName>
</protein>
<reference evidence="3" key="4">
    <citation type="submission" date="2024-09" db="EMBL/GenBank/DDBJ databases">
        <authorList>
            <person name="Sun Q."/>
            <person name="Mori K."/>
        </authorList>
    </citation>
    <scope>NUCLEOTIDE SEQUENCE</scope>
    <source>
        <strain evidence="3">KCTC 62575</strain>
    </source>
</reference>
<sequence length="320" mass="36313">MESSLFALVVTHVQAEAKDTLVLELQHPQRQDLPQFSAGSHLEVYLENGLIRHYSLLNCSSERQRYVIAVGLAQDGRGGSQYIHQKIRVGDTLKVSSPRNNFPLLDADAYCFIAGGIGITPILSMIHWCIKNHKKWRLIYALRHKQRASFYEDLIQLAPENIQFYFNDEHEQQHLNVEEIVKNLNASEHIYCCGPNAMMQSVQQAAQHLAPERVHFEWFSAPVLEHSAIQTSDSFTLKLKRSGKEIQVMADQSILDALEQEGFELPFSCRAGICRSCETTVCSGTPDHQDMILSDEERAENKSMLICVSRAKSQMIELDL</sequence>
<reference evidence="6" key="3">
    <citation type="journal article" date="2019" name="Int. J. Syst. Evol. Microbiol.">
        <title>The Global Catalogue of Microorganisms (GCM) 10K type strain sequencing project: providing services to taxonomists for standard genome sequencing and annotation.</title>
        <authorList>
            <consortium name="The Broad Institute Genomics Platform"/>
            <consortium name="The Broad Institute Genome Sequencing Center for Infectious Disease"/>
            <person name="Wu L."/>
            <person name="Ma J."/>
        </authorList>
    </citation>
    <scope>NUCLEOTIDE SEQUENCE [LARGE SCALE GENOMIC DNA]</scope>
    <source>
        <strain evidence="6">KCTC 62575</strain>
    </source>
</reference>
<evidence type="ECO:0000313" key="5">
    <source>
        <dbReference type="Proteomes" id="UP000240957"/>
    </source>
</evidence>
<reference evidence="4 5" key="2">
    <citation type="submission" date="2018-08" db="EMBL/GenBank/DDBJ databases">
        <title>The draft genome of Acinetobacter sichuanensis strain WCHAc060041.</title>
        <authorList>
            <person name="Qin J."/>
            <person name="Feng Y."/>
            <person name="Zong Z."/>
        </authorList>
    </citation>
    <scope>NUCLEOTIDE SEQUENCE [LARGE SCALE GENOMIC DNA]</scope>
    <source>
        <strain evidence="4 5">WCHAc060041</strain>
    </source>
</reference>
<dbReference type="InterPro" id="IPR008333">
    <property type="entry name" value="Cbr1-like_FAD-bd_dom"/>
</dbReference>
<dbReference type="PANTHER" id="PTHR30212">
    <property type="entry name" value="PROTEIN YIIM"/>
    <property type="match status" value="1"/>
</dbReference>
<name>A0A371YVV4_9GAMM</name>
<dbReference type="Proteomes" id="UP001595455">
    <property type="component" value="Unassembled WGS sequence"/>
</dbReference>
<dbReference type="Pfam" id="PF00175">
    <property type="entry name" value="NAD_binding_1"/>
    <property type="match status" value="1"/>
</dbReference>
<dbReference type="OrthoDB" id="9801223at2"/>
<dbReference type="PANTHER" id="PTHR30212:SF2">
    <property type="entry name" value="PROTEIN YIIM"/>
    <property type="match status" value="1"/>
</dbReference>
<keyword evidence="6" id="KW-1185">Reference proteome</keyword>
<dbReference type="CDD" id="cd06185">
    <property type="entry name" value="PDR_like"/>
    <property type="match status" value="1"/>
</dbReference>
<feature type="domain" description="FAD-binding FR-type" evidence="2">
    <location>
        <begin position="3"/>
        <end position="105"/>
    </location>
</feature>
<proteinExistence type="predicted"/>
<reference evidence="3" key="1">
    <citation type="journal article" date="2014" name="Int. J. Syst. Evol. Microbiol.">
        <title>Complete genome of a new Firmicutes species belonging to the dominant human colonic microbiota ('Ruminococcus bicirculans') reveals two chromosomes and a selective capacity to utilize plant glucans.</title>
        <authorList>
            <consortium name="NISC Comparative Sequencing Program"/>
            <person name="Wegmann U."/>
            <person name="Louis P."/>
            <person name="Goesmann A."/>
            <person name="Henrissat B."/>
            <person name="Duncan S.H."/>
            <person name="Flint H.J."/>
        </authorList>
    </citation>
    <scope>NUCLEOTIDE SEQUENCE</scope>
    <source>
        <strain evidence="3">KCTC 62575</strain>
    </source>
</reference>
<dbReference type="Gene3D" id="2.40.30.10">
    <property type="entry name" value="Translation factors"/>
    <property type="match status" value="1"/>
</dbReference>
<dbReference type="PROSITE" id="PS51384">
    <property type="entry name" value="FAD_FR"/>
    <property type="match status" value="1"/>
</dbReference>
<organism evidence="4 5">
    <name type="scientific">Acinetobacter sichuanensis</name>
    <dbReference type="NCBI Taxonomy" id="2136183"/>
    <lineage>
        <taxon>Bacteria</taxon>
        <taxon>Pseudomonadati</taxon>
        <taxon>Pseudomonadota</taxon>
        <taxon>Gammaproteobacteria</taxon>
        <taxon>Moraxellales</taxon>
        <taxon>Moraxellaceae</taxon>
        <taxon>Acinetobacter</taxon>
    </lineage>
</organism>
<dbReference type="PRINTS" id="PR00409">
    <property type="entry name" value="PHDIOXRDTASE"/>
</dbReference>
<dbReference type="GO" id="GO:0016491">
    <property type="term" value="F:oxidoreductase activity"/>
    <property type="evidence" value="ECO:0007669"/>
    <property type="project" value="InterPro"/>
</dbReference>
<dbReference type="InterPro" id="IPR017927">
    <property type="entry name" value="FAD-bd_FR_type"/>
</dbReference>
<dbReference type="InterPro" id="IPR012675">
    <property type="entry name" value="Beta-grasp_dom_sf"/>
</dbReference>
<evidence type="ECO:0000259" key="2">
    <source>
        <dbReference type="PROSITE" id="PS51384"/>
    </source>
</evidence>
<dbReference type="Gene3D" id="3.10.20.30">
    <property type="match status" value="1"/>
</dbReference>
<dbReference type="SUPFAM" id="SSF54292">
    <property type="entry name" value="2Fe-2S ferredoxin-like"/>
    <property type="match status" value="1"/>
</dbReference>
<evidence type="ECO:0000313" key="4">
    <source>
        <dbReference type="EMBL" id="RFC85572.1"/>
    </source>
</evidence>
<dbReference type="SUPFAM" id="SSF63380">
    <property type="entry name" value="Riboflavin synthase domain-like"/>
    <property type="match status" value="1"/>
</dbReference>
<dbReference type="Pfam" id="PF00970">
    <property type="entry name" value="FAD_binding_6"/>
    <property type="match status" value="1"/>
</dbReference>
<dbReference type="RefSeq" id="WP_107006616.1">
    <property type="nucleotide sequence ID" value="NZ_JBHRSF010000071.1"/>
</dbReference>
<dbReference type="Proteomes" id="UP000240957">
    <property type="component" value="Unassembled WGS sequence"/>
</dbReference>
<dbReference type="InterPro" id="IPR001041">
    <property type="entry name" value="2Fe-2S_ferredoxin-type"/>
</dbReference>
<dbReference type="EMBL" id="PYIX02000001">
    <property type="protein sequence ID" value="RFC85572.1"/>
    <property type="molecule type" value="Genomic_DNA"/>
</dbReference>
<dbReference type="EMBL" id="JBHRSF010000071">
    <property type="protein sequence ID" value="MFC2996514.1"/>
    <property type="molecule type" value="Genomic_DNA"/>
</dbReference>
<dbReference type="GO" id="GO:0051536">
    <property type="term" value="F:iron-sulfur cluster binding"/>
    <property type="evidence" value="ECO:0007669"/>
    <property type="project" value="InterPro"/>
</dbReference>
<dbReference type="InterPro" id="IPR039261">
    <property type="entry name" value="FNR_nucleotide-bd"/>
</dbReference>
<dbReference type="Pfam" id="PF00111">
    <property type="entry name" value="Fer2"/>
    <property type="match status" value="1"/>
</dbReference>
<evidence type="ECO:0000313" key="3">
    <source>
        <dbReference type="EMBL" id="MFC2996514.1"/>
    </source>
</evidence>
<evidence type="ECO:0000313" key="6">
    <source>
        <dbReference type="Proteomes" id="UP001595455"/>
    </source>
</evidence>
<dbReference type="PROSITE" id="PS51085">
    <property type="entry name" value="2FE2S_FER_2"/>
    <property type="match status" value="1"/>
</dbReference>
<evidence type="ECO:0000259" key="1">
    <source>
        <dbReference type="PROSITE" id="PS51085"/>
    </source>
</evidence>
<comment type="caution">
    <text evidence="4">The sequence shown here is derived from an EMBL/GenBank/DDBJ whole genome shotgun (WGS) entry which is preliminary data.</text>
</comment>
<dbReference type="InterPro" id="IPR052353">
    <property type="entry name" value="Benzoxazolinone_Detox_Enz"/>
</dbReference>
<gene>
    <name evidence="3" type="ORF">ACFODO_14845</name>
    <name evidence="4" type="ORF">C9E89_001230</name>
</gene>
<dbReference type="AlphaFoldDB" id="A0A371YVV4"/>
<dbReference type="InterPro" id="IPR001433">
    <property type="entry name" value="OxRdtase_FAD/NAD-bd"/>
</dbReference>
<dbReference type="InterPro" id="IPR036010">
    <property type="entry name" value="2Fe-2S_ferredoxin-like_sf"/>
</dbReference>
<dbReference type="InterPro" id="IPR017938">
    <property type="entry name" value="Riboflavin_synthase-like_b-brl"/>
</dbReference>
<dbReference type="CDD" id="cd00207">
    <property type="entry name" value="fer2"/>
    <property type="match status" value="1"/>
</dbReference>